<reference evidence="4 5" key="1">
    <citation type="submission" date="2019-09" db="EMBL/GenBank/DDBJ databases">
        <title>Ecophysiology of the spiral-shaped methanotroph Methylospira mobilis as revealed by the complete genome sequence.</title>
        <authorList>
            <person name="Oshkin I.Y."/>
            <person name="Dedysh S.N."/>
            <person name="Miroshnikov K."/>
            <person name="Danilova O.V."/>
            <person name="Hakobyan A."/>
            <person name="Liesack W."/>
        </authorList>
    </citation>
    <scope>NUCLEOTIDE SEQUENCE [LARGE SCALE GENOMIC DNA]</scope>
    <source>
        <strain evidence="4 5">Shm1</strain>
    </source>
</reference>
<evidence type="ECO:0000259" key="3">
    <source>
        <dbReference type="Pfam" id="PF04717"/>
    </source>
</evidence>
<name>A0A5Q0BL67_9GAMM</name>
<dbReference type="SUPFAM" id="SSF69255">
    <property type="entry name" value="gp5 N-terminal domain-like"/>
    <property type="match status" value="1"/>
</dbReference>
<organism evidence="4 5">
    <name type="scientific">Candidatus Methylospira mobilis</name>
    <dbReference type="NCBI Taxonomy" id="1808979"/>
    <lineage>
        <taxon>Bacteria</taxon>
        <taxon>Pseudomonadati</taxon>
        <taxon>Pseudomonadota</taxon>
        <taxon>Gammaproteobacteria</taxon>
        <taxon>Methylococcales</taxon>
        <taxon>Methylococcaceae</taxon>
        <taxon>Candidatus Methylospira</taxon>
    </lineage>
</organism>
<evidence type="ECO:0000313" key="5">
    <source>
        <dbReference type="Proteomes" id="UP000325755"/>
    </source>
</evidence>
<dbReference type="EMBL" id="CP044205">
    <property type="protein sequence ID" value="QFY44583.1"/>
    <property type="molecule type" value="Genomic_DNA"/>
</dbReference>
<evidence type="ECO:0000256" key="2">
    <source>
        <dbReference type="SAM" id="MobiDB-lite"/>
    </source>
</evidence>
<dbReference type="KEGG" id="mmob:F6R98_19740"/>
<dbReference type="InterPro" id="IPR006531">
    <property type="entry name" value="Gp5/Vgr_OB"/>
</dbReference>
<dbReference type="Gene3D" id="2.30.110.50">
    <property type="match status" value="1"/>
</dbReference>
<dbReference type="SUPFAM" id="SSF69279">
    <property type="entry name" value="Phage tail proteins"/>
    <property type="match status" value="2"/>
</dbReference>
<dbReference type="Gene3D" id="3.55.50.10">
    <property type="entry name" value="Baseplate protein-like domains"/>
    <property type="match status" value="1"/>
</dbReference>
<keyword evidence="5" id="KW-1185">Reference proteome</keyword>
<gene>
    <name evidence="4" type="primary">tssI</name>
    <name evidence="4" type="ORF">F6R98_19740</name>
</gene>
<dbReference type="Gene3D" id="4.10.220.110">
    <property type="match status" value="1"/>
</dbReference>
<dbReference type="InterPro" id="IPR006533">
    <property type="entry name" value="T6SS_Vgr_RhsGE"/>
</dbReference>
<feature type="region of interest" description="Disordered" evidence="2">
    <location>
        <begin position="521"/>
        <end position="544"/>
    </location>
</feature>
<evidence type="ECO:0000313" key="4">
    <source>
        <dbReference type="EMBL" id="QFY44583.1"/>
    </source>
</evidence>
<sequence>MSVSLADSNRRFSFSCETLDSGASLEVVSFEGEEALSELYRFDLLLASSDSGIDEYKLVGQTARFRLNDGTEGCAESCYSGVIESFEQLHRITGWTFYRAKLVPRLWFLARYFLNEVYTEHSPLELFDKVISDAGLTHDDYALRIVNQDKFPKGRFIFQFQEHYLDFLSRWCERLGIYWWFEERQEAEIVVLGNDRNSHDTPVLQMFYRETDGLAAPSRIYSFNMKLQSLPRQVTVMDHFYKKSSLEIKGIAPVDKNGIGEIVSYDLHINTNEAAQALARIRAEGLICRSREFTGESAATGMRCGYWLELRGHYRNSFNQRYLLTRICHRGSQAALLLEGLGVPASEAATVQDFYQASFNAIPADVQFRPEIVHPWPKIEGNLTAYIDAQGSGEYAELNEHGEYKVQLPYDVTQKEPEKASAWMRMARPYAGEGYGMNFPLHKGTEVMLSFHKGNPDEPVIIGALHNSLHPDVVCDENQTQSVIRTAGQNSIEFNDEEGKQGIYLYSPTCNTRVSLGAPPSSAKAVGADSSDSSSDSQSGASVSTDGHITINAKDYSININGFYEALYAGNYATQYLGFSTTGYYGATLQNYIGASATNYIGATSTNSIGATSEIYIGAYLSWSMGLSWEKETIKFKDCDLELNTTIAKVEKIQSGIESIGTSVGEVGCMVTAVSARVDTVAAEVKEVDAHMTNVAAGVTTIDIQVQEVAASIKSIDAQVHEIDASVLNTVTEIWEVAARVEDIDAKVSSVSAAMQTGTYIFM</sequence>
<dbReference type="OrthoDB" id="9762420at2"/>
<accession>A0A5Q0BL67</accession>
<dbReference type="InterPro" id="IPR017847">
    <property type="entry name" value="T6SS_RhsGE_Vgr_subset"/>
</dbReference>
<feature type="domain" description="Gp5/Type VI secretion system Vgr protein OB-fold" evidence="3">
    <location>
        <begin position="402"/>
        <end position="466"/>
    </location>
</feature>
<dbReference type="Gene3D" id="2.40.50.230">
    <property type="entry name" value="Gp5 N-terminal domain"/>
    <property type="match status" value="1"/>
</dbReference>
<comment type="similarity">
    <text evidence="1">Belongs to the VgrG protein family.</text>
</comment>
<dbReference type="SUPFAM" id="SSF69349">
    <property type="entry name" value="Phage fibre proteins"/>
    <property type="match status" value="1"/>
</dbReference>
<dbReference type="InterPro" id="IPR037026">
    <property type="entry name" value="Vgr_OB-fold_dom_sf"/>
</dbReference>
<dbReference type="NCBIfam" id="TIGR01646">
    <property type="entry name" value="vgr_GE"/>
    <property type="match status" value="1"/>
</dbReference>
<dbReference type="AlphaFoldDB" id="A0A5Q0BL67"/>
<dbReference type="Proteomes" id="UP000325755">
    <property type="component" value="Chromosome"/>
</dbReference>
<dbReference type="NCBIfam" id="TIGR03361">
    <property type="entry name" value="VI_Rhs_Vgr"/>
    <property type="match status" value="1"/>
</dbReference>
<protein>
    <submittedName>
        <fullName evidence="4">Type VI secretion system tip protein VgrG</fullName>
    </submittedName>
</protein>
<proteinExistence type="inferred from homology"/>
<dbReference type="Pfam" id="PF05954">
    <property type="entry name" value="Phage_GPD"/>
    <property type="match status" value="1"/>
</dbReference>
<dbReference type="RefSeq" id="WP_153250546.1">
    <property type="nucleotide sequence ID" value="NZ_CP044205.1"/>
</dbReference>
<dbReference type="Pfam" id="PF04717">
    <property type="entry name" value="Phage_base_V"/>
    <property type="match status" value="1"/>
</dbReference>
<dbReference type="Gene3D" id="1.10.287.950">
    <property type="entry name" value="Methyl-accepting chemotaxis protein"/>
    <property type="match status" value="1"/>
</dbReference>
<dbReference type="InParanoid" id="A0A5Q0BL67"/>
<evidence type="ECO:0000256" key="1">
    <source>
        <dbReference type="ARBA" id="ARBA00005558"/>
    </source>
</evidence>